<organism evidence="3">
    <name type="scientific">Rodentolepis nana</name>
    <name type="common">Dwarf tapeworm</name>
    <name type="synonym">Hymenolepis nana</name>
    <dbReference type="NCBI Taxonomy" id="102285"/>
    <lineage>
        <taxon>Eukaryota</taxon>
        <taxon>Metazoa</taxon>
        <taxon>Spiralia</taxon>
        <taxon>Lophotrochozoa</taxon>
        <taxon>Platyhelminthes</taxon>
        <taxon>Cestoda</taxon>
        <taxon>Eucestoda</taxon>
        <taxon>Cyclophyllidea</taxon>
        <taxon>Hymenolepididae</taxon>
        <taxon>Rodentolepis</taxon>
    </lineage>
</organism>
<accession>A0A0R3U0I4</accession>
<evidence type="ECO:0000313" key="3">
    <source>
        <dbReference type="WBParaSite" id="HNAJ_0001363301-mRNA-1"/>
    </source>
</evidence>
<dbReference type="AlphaFoldDB" id="A0A0R3U0I4"/>
<sequence length="84" mass="9484">MACLRPADCRLLSDQQCCDYVFRSSSQVLRRASRFLFSSSISFQFLKVLRPKHPIVFSLASGITLDIPQGVWTKTAFFLVPQGV</sequence>
<reference evidence="3" key="1">
    <citation type="submission" date="2017-02" db="UniProtKB">
        <authorList>
            <consortium name="WormBaseParasite"/>
        </authorList>
    </citation>
    <scope>IDENTIFICATION</scope>
</reference>
<keyword evidence="2" id="KW-1185">Reference proteome</keyword>
<dbReference type="EMBL" id="UZAE01015710">
    <property type="protein sequence ID" value="VDO16458.1"/>
    <property type="molecule type" value="Genomic_DNA"/>
</dbReference>
<reference evidence="1 2" key="2">
    <citation type="submission" date="2018-11" db="EMBL/GenBank/DDBJ databases">
        <authorList>
            <consortium name="Pathogen Informatics"/>
        </authorList>
    </citation>
    <scope>NUCLEOTIDE SEQUENCE [LARGE SCALE GENOMIC DNA]</scope>
</reference>
<dbReference type="WBParaSite" id="HNAJ_0001363301-mRNA-1">
    <property type="protein sequence ID" value="HNAJ_0001363301-mRNA-1"/>
    <property type="gene ID" value="HNAJ_0001363301"/>
</dbReference>
<evidence type="ECO:0000313" key="1">
    <source>
        <dbReference type="EMBL" id="VDO16458.1"/>
    </source>
</evidence>
<dbReference type="Proteomes" id="UP000278807">
    <property type="component" value="Unassembled WGS sequence"/>
</dbReference>
<protein>
    <submittedName>
        <fullName evidence="1 3">Uncharacterized protein</fullName>
    </submittedName>
</protein>
<gene>
    <name evidence="1" type="ORF">HNAJ_LOCUS13606</name>
</gene>
<name>A0A0R3U0I4_RODNA</name>
<evidence type="ECO:0000313" key="2">
    <source>
        <dbReference type="Proteomes" id="UP000278807"/>
    </source>
</evidence>
<proteinExistence type="predicted"/>